<dbReference type="STRING" id="317010.RU96_GL000165"/>
<accession>A0A1L8RAB0</accession>
<dbReference type="EMBL" id="JXKG01000001">
    <property type="protein sequence ID" value="OJG16698.1"/>
    <property type="molecule type" value="Genomic_DNA"/>
</dbReference>
<protein>
    <recommendedName>
        <fullName evidence="8">Competence protein ComFA</fullName>
    </recommendedName>
</protein>
<evidence type="ECO:0008006" key="8">
    <source>
        <dbReference type="Google" id="ProtNLM"/>
    </source>
</evidence>
<keyword evidence="2" id="KW-0067">ATP-binding</keyword>
<dbReference type="PROSITE" id="PS51194">
    <property type="entry name" value="HELICASE_CTER"/>
    <property type="match status" value="1"/>
</dbReference>
<evidence type="ECO:0000313" key="7">
    <source>
        <dbReference type="Proteomes" id="UP000182835"/>
    </source>
</evidence>
<name>A0A1L8RAB0_9ENTE</name>
<dbReference type="PROSITE" id="PS51192">
    <property type="entry name" value="HELICASE_ATP_BIND_1"/>
    <property type="match status" value="1"/>
</dbReference>
<evidence type="ECO:0000259" key="4">
    <source>
        <dbReference type="PROSITE" id="PS51192"/>
    </source>
</evidence>
<keyword evidence="3" id="KW-0238">DNA-binding</keyword>
<keyword evidence="1" id="KW-0547">Nucleotide-binding</keyword>
<dbReference type="GO" id="GO:0043138">
    <property type="term" value="F:3'-5' DNA helicase activity"/>
    <property type="evidence" value="ECO:0007669"/>
    <property type="project" value="TreeGrafter"/>
</dbReference>
<dbReference type="PANTHER" id="PTHR30580:SF1">
    <property type="entry name" value="COMF OPERON PROTEIN 1"/>
    <property type="match status" value="1"/>
</dbReference>
<evidence type="ECO:0000313" key="6">
    <source>
        <dbReference type="EMBL" id="OJG16698.1"/>
    </source>
</evidence>
<dbReference type="GO" id="GO:0006302">
    <property type="term" value="P:double-strand break repair"/>
    <property type="evidence" value="ECO:0007669"/>
    <property type="project" value="TreeGrafter"/>
</dbReference>
<dbReference type="InterPro" id="IPR011545">
    <property type="entry name" value="DEAD/DEAH_box_helicase_dom"/>
</dbReference>
<evidence type="ECO:0000256" key="3">
    <source>
        <dbReference type="ARBA" id="ARBA00023125"/>
    </source>
</evidence>
<dbReference type="GO" id="GO:0006270">
    <property type="term" value="P:DNA replication initiation"/>
    <property type="evidence" value="ECO:0007669"/>
    <property type="project" value="TreeGrafter"/>
</dbReference>
<dbReference type="InterPro" id="IPR014001">
    <property type="entry name" value="Helicase_ATP-bd"/>
</dbReference>
<dbReference type="GO" id="GO:0006310">
    <property type="term" value="P:DNA recombination"/>
    <property type="evidence" value="ECO:0007669"/>
    <property type="project" value="TreeGrafter"/>
</dbReference>
<dbReference type="Pfam" id="PF00271">
    <property type="entry name" value="Helicase_C"/>
    <property type="match status" value="1"/>
</dbReference>
<dbReference type="SUPFAM" id="SSF52540">
    <property type="entry name" value="P-loop containing nucleoside triphosphate hydrolases"/>
    <property type="match status" value="1"/>
</dbReference>
<dbReference type="SMART" id="SM00490">
    <property type="entry name" value="HELICc"/>
    <property type="match status" value="1"/>
</dbReference>
<evidence type="ECO:0000259" key="5">
    <source>
        <dbReference type="PROSITE" id="PS51194"/>
    </source>
</evidence>
<dbReference type="Pfam" id="PF00270">
    <property type="entry name" value="DEAD"/>
    <property type="match status" value="1"/>
</dbReference>
<reference evidence="6 7" key="1">
    <citation type="submission" date="2014-12" db="EMBL/GenBank/DDBJ databases">
        <title>Draft genome sequences of 29 type strains of Enterococci.</title>
        <authorList>
            <person name="Zhong Z."/>
            <person name="Sun Z."/>
            <person name="Liu W."/>
            <person name="Zhang W."/>
            <person name="Zhang H."/>
        </authorList>
    </citation>
    <scope>NUCLEOTIDE SEQUENCE [LARGE SCALE GENOMIC DNA]</scope>
    <source>
        <strain evidence="6 7">DSM 21207</strain>
    </source>
</reference>
<evidence type="ECO:0000256" key="1">
    <source>
        <dbReference type="ARBA" id="ARBA00022741"/>
    </source>
</evidence>
<evidence type="ECO:0000256" key="2">
    <source>
        <dbReference type="ARBA" id="ARBA00022840"/>
    </source>
</evidence>
<comment type="caution">
    <text evidence="6">The sequence shown here is derived from an EMBL/GenBank/DDBJ whole genome shotgun (WGS) entry which is preliminary data.</text>
</comment>
<dbReference type="GO" id="GO:0003677">
    <property type="term" value="F:DNA binding"/>
    <property type="evidence" value="ECO:0007669"/>
    <property type="project" value="UniProtKB-KW"/>
</dbReference>
<gene>
    <name evidence="6" type="ORF">RU96_GL000165</name>
</gene>
<dbReference type="AlphaFoldDB" id="A0A1L8RAB0"/>
<dbReference type="InterPro" id="IPR027417">
    <property type="entry name" value="P-loop_NTPase"/>
</dbReference>
<dbReference type="Proteomes" id="UP000182835">
    <property type="component" value="Unassembled WGS sequence"/>
</dbReference>
<dbReference type="RefSeq" id="WP_071863653.1">
    <property type="nucleotide sequence ID" value="NZ_JBHLVQ010000015.1"/>
</dbReference>
<sequence length="436" mass="49563">MKFYPGYQYVRQVTEFEKESDLIVQKGLIKDGKNYRCQRCNTTFLAHENCLPDGRYYCRECLLLGRITSSHYLVTKPIKKPVKKAVTFCFKGKLTPAQEKISQGLVQNFIKQKNSLVYAVTGAGKTEMLFSLLCYCLTEGLTVAFCSPRVDVCCEIQPRLQQVFPKLSVGLRYYGAKPYEPTPLLVCTTHQLLYFKAAFHLIVVDEIDAFPYAHDKKLHFAVSNALHESGATVFLSATPSELEIKKAQQQAGLFCLPARYHRRKLPVPKLVRIKKQSLPLTFRNKRVFLQWIKYLLLHNHILLFCASISQLKAMEEFLKKEVGKDAVGSVHAADPKRQEKISDMRQNAFQIFCCSTILERGVTFSNVSVLVFEADHQIFTKATLLQIAGRADRKGEFSHSEVIFCFSQMTPALKGAIKEIKELNQKAQKAGLLNEV</sequence>
<dbReference type="SMART" id="SM00487">
    <property type="entry name" value="DEXDc"/>
    <property type="match status" value="1"/>
</dbReference>
<dbReference type="PANTHER" id="PTHR30580">
    <property type="entry name" value="PRIMOSOMAL PROTEIN N"/>
    <property type="match status" value="1"/>
</dbReference>
<dbReference type="Gene3D" id="3.40.50.300">
    <property type="entry name" value="P-loop containing nucleotide triphosphate hydrolases"/>
    <property type="match status" value="2"/>
</dbReference>
<dbReference type="InterPro" id="IPR001650">
    <property type="entry name" value="Helicase_C-like"/>
</dbReference>
<proteinExistence type="predicted"/>
<organism evidence="6 7">
    <name type="scientific">Enterococcus canintestini</name>
    <dbReference type="NCBI Taxonomy" id="317010"/>
    <lineage>
        <taxon>Bacteria</taxon>
        <taxon>Bacillati</taxon>
        <taxon>Bacillota</taxon>
        <taxon>Bacilli</taxon>
        <taxon>Lactobacillales</taxon>
        <taxon>Enterococcaceae</taxon>
        <taxon>Enterococcus</taxon>
    </lineage>
</organism>
<feature type="domain" description="Helicase ATP-binding" evidence="4">
    <location>
        <begin position="106"/>
        <end position="257"/>
    </location>
</feature>
<feature type="domain" description="Helicase C-terminal" evidence="5">
    <location>
        <begin position="287"/>
        <end position="436"/>
    </location>
</feature>
<dbReference type="OrthoDB" id="2077914at2"/>
<dbReference type="GO" id="GO:0005524">
    <property type="term" value="F:ATP binding"/>
    <property type="evidence" value="ECO:0007669"/>
    <property type="project" value="UniProtKB-KW"/>
</dbReference>